<feature type="transmembrane region" description="Helical" evidence="8">
    <location>
        <begin position="191"/>
        <end position="208"/>
    </location>
</feature>
<dbReference type="GO" id="GO:0005886">
    <property type="term" value="C:plasma membrane"/>
    <property type="evidence" value="ECO:0007669"/>
    <property type="project" value="UniProtKB-SubCell"/>
</dbReference>
<feature type="transmembrane region" description="Helical" evidence="8">
    <location>
        <begin position="164"/>
        <end position="185"/>
    </location>
</feature>
<evidence type="ECO:0000313" key="9">
    <source>
        <dbReference type="EMBL" id="QNH54800.1"/>
    </source>
</evidence>
<dbReference type="PANTHER" id="PTHR34979:SF1">
    <property type="entry name" value="INNER MEMBRANE PROTEIN YGAZ"/>
    <property type="match status" value="1"/>
</dbReference>
<comment type="subcellular location">
    <subcellularLocation>
        <location evidence="1">Cell membrane</location>
        <topology evidence="1">Multi-pass membrane protein</topology>
    </subcellularLocation>
</comment>
<dbReference type="PANTHER" id="PTHR34979">
    <property type="entry name" value="INNER MEMBRANE PROTEIN YGAZ"/>
    <property type="match status" value="1"/>
</dbReference>
<keyword evidence="7 8" id="KW-0472">Membrane</keyword>
<evidence type="ECO:0000256" key="6">
    <source>
        <dbReference type="ARBA" id="ARBA00022989"/>
    </source>
</evidence>
<feature type="transmembrane region" description="Helical" evidence="8">
    <location>
        <begin position="63"/>
        <end position="85"/>
    </location>
</feature>
<dbReference type="RefSeq" id="WP_009441530.1">
    <property type="nucleotide sequence ID" value="NZ_CP060204.1"/>
</dbReference>
<name>A0A7G7VL07_9FIRM</name>
<feature type="transmembrane region" description="Helical" evidence="8">
    <location>
        <begin position="21"/>
        <end position="43"/>
    </location>
</feature>
<dbReference type="Pfam" id="PF03591">
    <property type="entry name" value="AzlC"/>
    <property type="match status" value="1"/>
</dbReference>
<keyword evidence="4" id="KW-1003">Cell membrane</keyword>
<proteinExistence type="inferred from homology"/>
<keyword evidence="3" id="KW-0813">Transport</keyword>
<keyword evidence="10" id="KW-1185">Reference proteome</keyword>
<evidence type="ECO:0000256" key="2">
    <source>
        <dbReference type="ARBA" id="ARBA00010735"/>
    </source>
</evidence>
<protein>
    <submittedName>
        <fullName evidence="9">AzlC family ABC transporter permease</fullName>
    </submittedName>
</protein>
<evidence type="ECO:0000256" key="5">
    <source>
        <dbReference type="ARBA" id="ARBA00022692"/>
    </source>
</evidence>
<evidence type="ECO:0000256" key="7">
    <source>
        <dbReference type="ARBA" id="ARBA00023136"/>
    </source>
</evidence>
<evidence type="ECO:0000256" key="3">
    <source>
        <dbReference type="ARBA" id="ARBA00022448"/>
    </source>
</evidence>
<dbReference type="GO" id="GO:1903785">
    <property type="term" value="P:L-valine transmembrane transport"/>
    <property type="evidence" value="ECO:0007669"/>
    <property type="project" value="TreeGrafter"/>
</dbReference>
<dbReference type="EMBL" id="CP060204">
    <property type="protein sequence ID" value="QNH54800.1"/>
    <property type="molecule type" value="Genomic_DNA"/>
</dbReference>
<feature type="transmembrane region" description="Helical" evidence="8">
    <location>
        <begin position="134"/>
        <end position="157"/>
    </location>
</feature>
<comment type="similarity">
    <text evidence="2">Belongs to the AzlC family.</text>
</comment>
<organism evidence="9 10">
    <name type="scientific">Selenomonas timonae</name>
    <dbReference type="NCBI Taxonomy" id="2754044"/>
    <lineage>
        <taxon>Bacteria</taxon>
        <taxon>Bacillati</taxon>
        <taxon>Bacillota</taxon>
        <taxon>Negativicutes</taxon>
        <taxon>Selenomonadales</taxon>
        <taxon>Selenomonadaceae</taxon>
        <taxon>Selenomonas</taxon>
    </lineage>
</organism>
<dbReference type="InterPro" id="IPR011606">
    <property type="entry name" value="Brnchd-chn_aa_trnsp_permease"/>
</dbReference>
<evidence type="ECO:0000256" key="4">
    <source>
        <dbReference type="ARBA" id="ARBA00022475"/>
    </source>
</evidence>
<dbReference type="KEGG" id="stim:H1B31_02235"/>
<dbReference type="Proteomes" id="UP000515480">
    <property type="component" value="Chromosome"/>
</dbReference>
<evidence type="ECO:0000256" key="1">
    <source>
        <dbReference type="ARBA" id="ARBA00004651"/>
    </source>
</evidence>
<evidence type="ECO:0000256" key="8">
    <source>
        <dbReference type="SAM" id="Phobius"/>
    </source>
</evidence>
<gene>
    <name evidence="9" type="ORF">H1B31_02235</name>
</gene>
<accession>A0A7G7VL07</accession>
<sequence length="246" mass="25529">MMEERLDTSRRSVFMAGVHDGVPIALGYFVVAFTLGILAKTAGLTPWQGFVTSAVNIASAGEYAGFTVIAAQAPYLEIAVLTLVANARYFLMAAALTQRFAPETSLLHRLAVSFGVTDEIFGITVARGGAVSPYYNYGAMAISVPAWAAGTSAGILAGGILPSAVVSALSVALYGMFVWVVLPAAKRSRPIGGMVLASCVLSLAATYAPVTSELSGGTRTILLTLLIAGVGAALFPVHEEEEAEHE</sequence>
<keyword evidence="6 8" id="KW-1133">Transmembrane helix</keyword>
<evidence type="ECO:0000313" key="10">
    <source>
        <dbReference type="Proteomes" id="UP000515480"/>
    </source>
</evidence>
<feature type="transmembrane region" description="Helical" evidence="8">
    <location>
        <begin position="220"/>
        <end position="238"/>
    </location>
</feature>
<dbReference type="AlphaFoldDB" id="A0A7G7VL07"/>
<reference evidence="9 10" key="1">
    <citation type="submission" date="2020-07" db="EMBL/GenBank/DDBJ databases">
        <title>Complete genome and description of Selenomonas timonensis sp. nov., a new bacterium isolated from a gingivitis subject.</title>
        <authorList>
            <person name="Antezack A."/>
        </authorList>
    </citation>
    <scope>NUCLEOTIDE SEQUENCE [LARGE SCALE GENOMIC DNA]</scope>
    <source>
        <strain evidence="9 10">Marseille-Q3039</strain>
    </source>
</reference>
<keyword evidence="5 8" id="KW-0812">Transmembrane</keyword>